<feature type="transmembrane region" description="Helical" evidence="7">
    <location>
        <begin position="477"/>
        <end position="500"/>
    </location>
</feature>
<evidence type="ECO:0000256" key="2">
    <source>
        <dbReference type="ARBA" id="ARBA00022448"/>
    </source>
</evidence>
<evidence type="ECO:0000259" key="8">
    <source>
        <dbReference type="PROSITE" id="PS50928"/>
    </source>
</evidence>
<feature type="transmembrane region" description="Helical" evidence="7">
    <location>
        <begin position="86"/>
        <end position="105"/>
    </location>
</feature>
<feature type="transmembrane region" description="Helical" evidence="7">
    <location>
        <begin position="351"/>
        <end position="375"/>
    </location>
</feature>
<feature type="transmembrane region" description="Helical" evidence="7">
    <location>
        <begin position="61"/>
        <end position="79"/>
    </location>
</feature>
<dbReference type="SUPFAM" id="SSF161098">
    <property type="entry name" value="MetI-like"/>
    <property type="match status" value="2"/>
</dbReference>
<keyword evidence="3" id="KW-1003">Cell membrane</keyword>
<evidence type="ECO:0000256" key="3">
    <source>
        <dbReference type="ARBA" id="ARBA00022475"/>
    </source>
</evidence>
<reference evidence="9" key="1">
    <citation type="submission" date="2020-09" db="EMBL/GenBank/DDBJ databases">
        <title>A novel bacterium of genus Mangrovicoccus, isolated from South China Sea.</title>
        <authorList>
            <person name="Huang H."/>
            <person name="Mo K."/>
            <person name="Hu Y."/>
        </authorList>
    </citation>
    <scope>NUCLEOTIDE SEQUENCE</scope>
    <source>
        <strain evidence="9">HB182678</strain>
    </source>
</reference>
<sequence length="515" mass="52527">MRGPGRALPLLGLILLWEVLARATAQSFVIAAPTAIAAHLATHAELLLRALGTTAWNAAQGYLWGNLAGIALALAAVSAPRAERILSILALFVFCLPLVATGPVLRVLSGPGNAPQVALAALAVYYTTFLPVLVGLRAAPQSWFELVRSHGRGPLAALWLVRLPAALPYLAAGLQIAVPAAFLGAMVGEFTGAERGLGMLTLRALRGLDLPATWAIAVIAALVSGLAFHLAGRLARWLDPAPPALLPAAPAGARPLRLAGPLADTVLALAAGGLLWAGLMELFALPDFFAKRPGDVWAFLVTDAQAGAHRARLAAALGQTLAMAGPGYLAGLALGAGLAAGLTLRPGLAGLAMPLAVALRAVPIIATAPVLIWALGRGAAGTVTVVAVMIFFPTLVACLSGIARTPRAVLDLFDSHAAPGLQRLLWAQLPAILPAFFAAARMAVPAAILAVTTAEWLATGRGIGALMAVSAATSDYAMLWSATAATGLAALAAHGAVAWAERAVLSRHAAEQVAR</sequence>
<keyword evidence="2 7" id="KW-0813">Transport</keyword>
<comment type="caution">
    <text evidence="9">The sequence shown here is derived from an EMBL/GenBank/DDBJ whole genome shotgun (WGS) entry which is preliminary data.</text>
</comment>
<feature type="domain" description="ABC transmembrane type-1" evidence="8">
    <location>
        <begin position="317"/>
        <end position="501"/>
    </location>
</feature>
<dbReference type="GO" id="GO:0055085">
    <property type="term" value="P:transmembrane transport"/>
    <property type="evidence" value="ECO:0007669"/>
    <property type="project" value="InterPro"/>
</dbReference>
<feature type="transmembrane region" description="Helical" evidence="7">
    <location>
        <begin position="157"/>
        <end position="178"/>
    </location>
</feature>
<feature type="transmembrane region" description="Helical" evidence="7">
    <location>
        <begin position="424"/>
        <end position="457"/>
    </location>
</feature>
<dbReference type="PANTHER" id="PTHR30151">
    <property type="entry name" value="ALKANE SULFONATE ABC TRANSPORTER-RELATED, MEMBRANE SUBUNIT"/>
    <property type="match status" value="1"/>
</dbReference>
<dbReference type="InterPro" id="IPR035906">
    <property type="entry name" value="MetI-like_sf"/>
</dbReference>
<keyword evidence="5 7" id="KW-1133">Transmembrane helix</keyword>
<keyword evidence="6 7" id="KW-0472">Membrane</keyword>
<dbReference type="Pfam" id="PF00528">
    <property type="entry name" value="BPD_transp_1"/>
    <property type="match status" value="2"/>
</dbReference>
<evidence type="ECO:0000256" key="6">
    <source>
        <dbReference type="ARBA" id="ARBA00023136"/>
    </source>
</evidence>
<dbReference type="AlphaFoldDB" id="A0A8J6YWD3"/>
<dbReference type="EMBL" id="JACVXA010000092">
    <property type="protein sequence ID" value="MBE3640413.1"/>
    <property type="molecule type" value="Genomic_DNA"/>
</dbReference>
<comment type="similarity">
    <text evidence="7">Belongs to the binding-protein-dependent transport system permease family.</text>
</comment>
<evidence type="ECO:0000256" key="7">
    <source>
        <dbReference type="RuleBase" id="RU363032"/>
    </source>
</evidence>
<feature type="domain" description="ABC transmembrane type-1" evidence="8">
    <location>
        <begin position="51"/>
        <end position="231"/>
    </location>
</feature>
<dbReference type="InterPro" id="IPR000515">
    <property type="entry name" value="MetI-like"/>
</dbReference>
<evidence type="ECO:0000256" key="5">
    <source>
        <dbReference type="ARBA" id="ARBA00022989"/>
    </source>
</evidence>
<dbReference type="Gene3D" id="1.10.3720.10">
    <property type="entry name" value="MetI-like"/>
    <property type="match status" value="2"/>
</dbReference>
<evidence type="ECO:0000313" key="10">
    <source>
        <dbReference type="Proteomes" id="UP000609121"/>
    </source>
</evidence>
<feature type="transmembrane region" description="Helical" evidence="7">
    <location>
        <begin position="327"/>
        <end position="344"/>
    </location>
</feature>
<dbReference type="PANTHER" id="PTHR30151:SF20">
    <property type="entry name" value="ABC TRANSPORTER PERMEASE PROTEIN HI_0355-RELATED"/>
    <property type="match status" value="1"/>
</dbReference>
<feature type="transmembrane region" description="Helical" evidence="7">
    <location>
        <begin position="212"/>
        <end position="231"/>
    </location>
</feature>
<evidence type="ECO:0000256" key="4">
    <source>
        <dbReference type="ARBA" id="ARBA00022692"/>
    </source>
</evidence>
<dbReference type="RefSeq" id="WP_193186514.1">
    <property type="nucleotide sequence ID" value="NZ_JACVXA010000092.1"/>
</dbReference>
<proteinExistence type="inferred from homology"/>
<evidence type="ECO:0000256" key="1">
    <source>
        <dbReference type="ARBA" id="ARBA00004651"/>
    </source>
</evidence>
<evidence type="ECO:0000313" key="9">
    <source>
        <dbReference type="EMBL" id="MBE3640413.1"/>
    </source>
</evidence>
<feature type="transmembrane region" description="Helical" evidence="7">
    <location>
        <begin position="117"/>
        <end position="136"/>
    </location>
</feature>
<protein>
    <submittedName>
        <fullName evidence="9">ABC transporter permease subunit</fullName>
    </submittedName>
</protein>
<feature type="transmembrane region" description="Helical" evidence="7">
    <location>
        <begin position="381"/>
        <end position="403"/>
    </location>
</feature>
<dbReference type="GO" id="GO:0005886">
    <property type="term" value="C:plasma membrane"/>
    <property type="evidence" value="ECO:0007669"/>
    <property type="project" value="UniProtKB-SubCell"/>
</dbReference>
<feature type="transmembrane region" description="Helical" evidence="7">
    <location>
        <begin position="266"/>
        <end position="285"/>
    </location>
</feature>
<comment type="subcellular location">
    <subcellularLocation>
        <location evidence="1 7">Cell membrane</location>
        <topology evidence="1 7">Multi-pass membrane protein</topology>
    </subcellularLocation>
</comment>
<accession>A0A8J6YWD3</accession>
<organism evidence="9 10">
    <name type="scientific">Mangrovicoccus algicola</name>
    <dbReference type="NCBI Taxonomy" id="2771008"/>
    <lineage>
        <taxon>Bacteria</taxon>
        <taxon>Pseudomonadati</taxon>
        <taxon>Pseudomonadota</taxon>
        <taxon>Alphaproteobacteria</taxon>
        <taxon>Rhodobacterales</taxon>
        <taxon>Paracoccaceae</taxon>
        <taxon>Mangrovicoccus</taxon>
    </lineage>
</organism>
<name>A0A8J6YWD3_9RHOB</name>
<gene>
    <name evidence="9" type="ORF">ICN82_19595</name>
</gene>
<keyword evidence="4 7" id="KW-0812">Transmembrane</keyword>
<keyword evidence="10" id="KW-1185">Reference proteome</keyword>
<dbReference type="PROSITE" id="PS50928">
    <property type="entry name" value="ABC_TM1"/>
    <property type="match status" value="2"/>
</dbReference>
<dbReference type="Proteomes" id="UP000609121">
    <property type="component" value="Unassembled WGS sequence"/>
</dbReference>